<dbReference type="HOGENOM" id="CLU_3399771_0_0_1"/>
<reference evidence="2" key="1">
    <citation type="submission" date="2011-07" db="EMBL/GenBank/DDBJ databases">
        <authorList>
            <consortium name="Caenorhabditis brenneri Sequencing and Analysis Consortium"/>
            <person name="Wilson R.K."/>
        </authorList>
    </citation>
    <scope>NUCLEOTIDE SEQUENCE [LARGE SCALE GENOMIC DNA]</scope>
    <source>
        <strain evidence="2">PB2801</strain>
    </source>
</reference>
<sequence length="31" mass="3201">MTAGNENAAKISEIARDSGKMTSDFVLGTQG</sequence>
<name>G0NFJ6_CAEBE</name>
<evidence type="ECO:0000313" key="1">
    <source>
        <dbReference type="EMBL" id="EGT59627.1"/>
    </source>
</evidence>
<keyword evidence="2" id="KW-1185">Reference proteome</keyword>
<gene>
    <name evidence="1" type="ORF">CAEBREN_03425</name>
</gene>
<evidence type="ECO:0000313" key="2">
    <source>
        <dbReference type="Proteomes" id="UP000008068"/>
    </source>
</evidence>
<protein>
    <submittedName>
        <fullName evidence="1">Uncharacterized protein</fullName>
    </submittedName>
</protein>
<accession>G0NFJ6</accession>
<dbReference type="EMBL" id="GL379876">
    <property type="protein sequence ID" value="EGT59627.1"/>
    <property type="molecule type" value="Genomic_DNA"/>
</dbReference>
<organism evidence="2">
    <name type="scientific">Caenorhabditis brenneri</name>
    <name type="common">Nematode worm</name>
    <dbReference type="NCBI Taxonomy" id="135651"/>
    <lineage>
        <taxon>Eukaryota</taxon>
        <taxon>Metazoa</taxon>
        <taxon>Ecdysozoa</taxon>
        <taxon>Nematoda</taxon>
        <taxon>Chromadorea</taxon>
        <taxon>Rhabditida</taxon>
        <taxon>Rhabditina</taxon>
        <taxon>Rhabditomorpha</taxon>
        <taxon>Rhabditoidea</taxon>
        <taxon>Rhabditidae</taxon>
        <taxon>Peloderinae</taxon>
        <taxon>Caenorhabditis</taxon>
    </lineage>
</organism>
<dbReference type="InParanoid" id="G0NFJ6"/>
<dbReference type="AlphaFoldDB" id="G0NFJ6"/>
<proteinExistence type="predicted"/>
<dbReference type="Proteomes" id="UP000008068">
    <property type="component" value="Unassembled WGS sequence"/>
</dbReference>